<dbReference type="InterPro" id="IPR005302">
    <property type="entry name" value="MoCF_Sase_C"/>
</dbReference>
<dbReference type="SUPFAM" id="SSF141673">
    <property type="entry name" value="MOSC N-terminal domain-like"/>
    <property type="match status" value="1"/>
</dbReference>
<evidence type="ECO:0000313" key="3">
    <source>
        <dbReference type="Proteomes" id="UP001307889"/>
    </source>
</evidence>
<dbReference type="PANTHER" id="PTHR14237:SF19">
    <property type="entry name" value="MITOCHONDRIAL AMIDOXIME REDUCING COMPONENT 1"/>
    <property type="match status" value="1"/>
</dbReference>
<dbReference type="Pfam" id="PF03476">
    <property type="entry name" value="MOSC_N"/>
    <property type="match status" value="1"/>
</dbReference>
<name>A0ABN7B9Q3_9HEMI</name>
<keyword evidence="3" id="KW-1185">Reference proteome</keyword>
<sequence length="356" mass="39967">MEGGNKMLVTIASMATLLSVGLVLVAKYVMGAIRRSAPKGNWRRVGEIAELHIYPVKSCKGISVEEARLLSIGMTEVTTAQRPPLGDRRMVIYKVDAMEFISARTYPHLLQIEVGLATNGKMHLDYDGSRVEFEIPSGKPDRKIRLWTEQVPVVDCGDDVADWLKKIVFDDKTDVRLGYWPGDHVRRDIPHLVAKYNSVFPEMKNEFTGAYSDLGPYLLLNEASVAELKGKIDERNKDDIGEGQLAVSSKNFRGNIIIRGPSAYEEDTYEWVRIGDNVVFRNFKPCTRCSLTTIDPDTSVRNKNLEPITTLKTYRLLDEEKRKLDSSPVMGIYVGLHDASLEGEIIKVGQPVYVSD</sequence>
<protein>
    <submittedName>
        <fullName evidence="2">Cofactor sulfurase</fullName>
    </submittedName>
</protein>
<feature type="domain" description="MOSC" evidence="1">
    <location>
        <begin position="187"/>
        <end position="355"/>
    </location>
</feature>
<evidence type="ECO:0000259" key="1">
    <source>
        <dbReference type="PROSITE" id="PS51340"/>
    </source>
</evidence>
<gene>
    <name evidence="2" type="ORF">NTJ_13184</name>
</gene>
<reference evidence="2 3" key="1">
    <citation type="submission" date="2023-09" db="EMBL/GenBank/DDBJ databases">
        <title>Nesidiocoris tenuis whole genome shotgun sequence.</title>
        <authorList>
            <person name="Shibata T."/>
            <person name="Shimoda M."/>
            <person name="Kobayashi T."/>
            <person name="Uehara T."/>
        </authorList>
    </citation>
    <scope>NUCLEOTIDE SEQUENCE [LARGE SCALE GENOMIC DNA]</scope>
    <source>
        <strain evidence="2 3">Japan</strain>
    </source>
</reference>
<proteinExistence type="predicted"/>
<dbReference type="PANTHER" id="PTHR14237">
    <property type="entry name" value="MOLYBDOPTERIN COFACTOR SULFURASE MOSC"/>
    <property type="match status" value="1"/>
</dbReference>
<dbReference type="InterPro" id="IPR011037">
    <property type="entry name" value="Pyrv_Knase-like_insert_dom_sf"/>
</dbReference>
<dbReference type="Proteomes" id="UP001307889">
    <property type="component" value="Chromosome 11"/>
</dbReference>
<organism evidence="2 3">
    <name type="scientific">Nesidiocoris tenuis</name>
    <dbReference type="NCBI Taxonomy" id="355587"/>
    <lineage>
        <taxon>Eukaryota</taxon>
        <taxon>Metazoa</taxon>
        <taxon>Ecdysozoa</taxon>
        <taxon>Arthropoda</taxon>
        <taxon>Hexapoda</taxon>
        <taxon>Insecta</taxon>
        <taxon>Pterygota</taxon>
        <taxon>Neoptera</taxon>
        <taxon>Paraneoptera</taxon>
        <taxon>Hemiptera</taxon>
        <taxon>Heteroptera</taxon>
        <taxon>Panheteroptera</taxon>
        <taxon>Cimicomorpha</taxon>
        <taxon>Miridae</taxon>
        <taxon>Dicyphina</taxon>
        <taxon>Nesidiocoris</taxon>
    </lineage>
</organism>
<dbReference type="Pfam" id="PF03473">
    <property type="entry name" value="MOSC"/>
    <property type="match status" value="1"/>
</dbReference>
<accession>A0ABN7B9Q3</accession>
<dbReference type="InterPro" id="IPR005303">
    <property type="entry name" value="MOCOS_middle"/>
</dbReference>
<dbReference type="SUPFAM" id="SSF50800">
    <property type="entry name" value="PK beta-barrel domain-like"/>
    <property type="match status" value="1"/>
</dbReference>
<dbReference type="PROSITE" id="PS51340">
    <property type="entry name" value="MOSC"/>
    <property type="match status" value="1"/>
</dbReference>
<dbReference type="EMBL" id="AP028919">
    <property type="protein sequence ID" value="BET00368.1"/>
    <property type="molecule type" value="Genomic_DNA"/>
</dbReference>
<evidence type="ECO:0000313" key="2">
    <source>
        <dbReference type="EMBL" id="BET00368.1"/>
    </source>
</evidence>